<keyword evidence="3" id="KW-1185">Reference proteome</keyword>
<proteinExistence type="predicted"/>
<dbReference type="RefSeq" id="WP_267766056.1">
    <property type="nucleotide sequence ID" value="NZ_JAPNKE010000002.1"/>
</dbReference>
<evidence type="ECO:0000256" key="1">
    <source>
        <dbReference type="SAM" id="MobiDB-lite"/>
    </source>
</evidence>
<evidence type="ECO:0008006" key="4">
    <source>
        <dbReference type="Google" id="ProtNLM"/>
    </source>
</evidence>
<sequence length="810" mass="90427">MLGGPTEFTHDVVQELLRRVGRELRLVLANACFSLELAEALVGDGAGSIDVAIGTKARLYDEDAIVYASSLLSMIADGFSVGTAHGVALLLLRANNPDIGRDNPDEIPRLFVRDGVRADEYVLVERRSGARRPDGARADTKSPRASLRELWSQLSLPPLRLLMVVQVGRTLSKTRVTGKIREDVRPDNVLIADGRARLGDLEAGRVVPGTQRDPYRYSPSTQHQNALDVAVRSEIHALAMLAVFALTGSDPDVEAFQRDRYALLERLDCPRSLRLHLARALAAPPHDSYYRDVDELCYDLHECVEDREIWERYGARDDALAMLLKLERMSPEAFGALVRSAETDAWRCREGTQAQRAADLLDRARRTQDEGLLSKIREQAVPREPPGPAAEPDTPVQTGEDAFVALCSFPREWFEGFLLGYENVITTRGDASQLSGAAALVEACARPAAESRLLADIHGIVRRFKQRLTPPDPTTPYVRLSWIHERMRVALERLVRVSEIDPAEFDRLVSTRNYDQLDRELLKIPHKPDFPLSLLPLVDQAEALVRAAIDVCARSRLTLAADVEPRFSLYRTLCRLDAAAWKGVWARFMLPCMLVVNANRATVVRSLIEHTAPWCLQALRDAVRSFVGPAAVSTDAPDEDEVIDVETEIEALPEDLLAELSLRMNLHIAPSRTREPGYDLRFVILAGPPERSGQGQTAYPGELQAQLSRLCSEVRGPWRGKTTTEALDEAARGTLDEQLRRYGVSELRRIWSSLRLPEWFQPPAESLHRDAVALLTDFSAWLRLPWWQSAVAEAAGRAELLLARIDRERG</sequence>
<accession>A0A9X3EIU1</accession>
<reference evidence="2" key="1">
    <citation type="submission" date="2022-11" db="EMBL/GenBank/DDBJ databases">
        <title>Minimal conservation of predation-associated metabolite biosynthetic gene clusters underscores biosynthetic potential of Myxococcota including descriptions for ten novel species: Archangium lansinium sp. nov., Myxococcus landrumus sp. nov., Nannocystis bai.</title>
        <authorList>
            <person name="Ahearne A."/>
            <person name="Stevens C."/>
            <person name="Phillips K."/>
        </authorList>
    </citation>
    <scope>NUCLEOTIDE SEQUENCE</scope>
    <source>
        <strain evidence="2">Na p29</strain>
    </source>
</reference>
<evidence type="ECO:0000313" key="2">
    <source>
        <dbReference type="EMBL" id="MCY1004505.1"/>
    </source>
</evidence>
<evidence type="ECO:0000313" key="3">
    <source>
        <dbReference type="Proteomes" id="UP001150924"/>
    </source>
</evidence>
<dbReference type="AlphaFoldDB" id="A0A9X3EIU1"/>
<gene>
    <name evidence="2" type="ORF">OV079_02755</name>
</gene>
<dbReference type="EMBL" id="JAPNKE010000002">
    <property type="protein sequence ID" value="MCY1004505.1"/>
    <property type="molecule type" value="Genomic_DNA"/>
</dbReference>
<dbReference type="Proteomes" id="UP001150924">
    <property type="component" value="Unassembled WGS sequence"/>
</dbReference>
<feature type="region of interest" description="Disordered" evidence="1">
    <location>
        <begin position="372"/>
        <end position="396"/>
    </location>
</feature>
<comment type="caution">
    <text evidence="2">The sequence shown here is derived from an EMBL/GenBank/DDBJ whole genome shotgun (WGS) entry which is preliminary data.</text>
</comment>
<organism evidence="2 3">
    <name type="scientific">Nannocystis pusilla</name>
    <dbReference type="NCBI Taxonomy" id="889268"/>
    <lineage>
        <taxon>Bacteria</taxon>
        <taxon>Pseudomonadati</taxon>
        <taxon>Myxococcota</taxon>
        <taxon>Polyangia</taxon>
        <taxon>Nannocystales</taxon>
        <taxon>Nannocystaceae</taxon>
        <taxon>Nannocystis</taxon>
    </lineage>
</organism>
<protein>
    <recommendedName>
        <fullName evidence="4">CHAT domain-containing protein</fullName>
    </recommendedName>
</protein>
<name>A0A9X3EIU1_9BACT</name>